<organism evidence="2 3">
    <name type="scientific">Tissierella praeacuta DSM 18095</name>
    <dbReference type="NCBI Taxonomy" id="1123404"/>
    <lineage>
        <taxon>Bacteria</taxon>
        <taxon>Bacillati</taxon>
        <taxon>Bacillota</taxon>
        <taxon>Tissierellia</taxon>
        <taxon>Tissierellales</taxon>
        <taxon>Tissierellaceae</taxon>
        <taxon>Tissierella</taxon>
    </lineage>
</organism>
<dbReference type="Pfam" id="PF00665">
    <property type="entry name" value="rve"/>
    <property type="match status" value="1"/>
</dbReference>
<keyword evidence="3" id="KW-1185">Reference proteome</keyword>
<dbReference type="GeneID" id="91081249"/>
<sequence length="83" mass="9936">MQDFSADMKNKIWVSEITYIPTKEGFLYLMAYMDLYTRKIVGWSMDKNMREQLVIDALESAIWNESPHEGLVVHTEWKISIYW</sequence>
<dbReference type="InterPro" id="IPR001584">
    <property type="entry name" value="Integrase_cat-core"/>
</dbReference>
<dbReference type="PANTHER" id="PTHR46889">
    <property type="entry name" value="TRANSPOSASE INSF FOR INSERTION SEQUENCE IS3B-RELATED"/>
    <property type="match status" value="1"/>
</dbReference>
<reference evidence="3" key="1">
    <citation type="submission" date="2016-11" db="EMBL/GenBank/DDBJ databases">
        <authorList>
            <person name="Varghese N."/>
            <person name="Submissions S."/>
        </authorList>
    </citation>
    <scope>NUCLEOTIDE SEQUENCE [LARGE SCALE GENOMIC DNA]</scope>
    <source>
        <strain evidence="3">DSM 18095</strain>
    </source>
</reference>
<dbReference type="AlphaFoldDB" id="A0A1M4YUA8"/>
<evidence type="ECO:0000313" key="3">
    <source>
        <dbReference type="Proteomes" id="UP000184114"/>
    </source>
</evidence>
<feature type="domain" description="Integrase catalytic" evidence="1">
    <location>
        <begin position="8"/>
        <end position="75"/>
    </location>
</feature>
<dbReference type="GO" id="GO:0003676">
    <property type="term" value="F:nucleic acid binding"/>
    <property type="evidence" value="ECO:0007669"/>
    <property type="project" value="InterPro"/>
</dbReference>
<dbReference type="InterPro" id="IPR036397">
    <property type="entry name" value="RNaseH_sf"/>
</dbReference>
<dbReference type="InterPro" id="IPR050900">
    <property type="entry name" value="Transposase_IS3/IS150/IS904"/>
</dbReference>
<evidence type="ECO:0000313" key="2">
    <source>
        <dbReference type="EMBL" id="SHF09341.1"/>
    </source>
</evidence>
<dbReference type="PANTHER" id="PTHR46889:SF7">
    <property type="entry name" value="TRANSPOSASE FOR INSERTION SEQUENCE ELEMENT IS904"/>
    <property type="match status" value="1"/>
</dbReference>
<dbReference type="Gene3D" id="3.30.420.10">
    <property type="entry name" value="Ribonuclease H-like superfamily/Ribonuclease H"/>
    <property type="match status" value="1"/>
</dbReference>
<proteinExistence type="predicted"/>
<dbReference type="GO" id="GO:0015074">
    <property type="term" value="P:DNA integration"/>
    <property type="evidence" value="ECO:0007669"/>
    <property type="project" value="InterPro"/>
</dbReference>
<evidence type="ECO:0000259" key="1">
    <source>
        <dbReference type="Pfam" id="PF00665"/>
    </source>
</evidence>
<dbReference type="Proteomes" id="UP000184114">
    <property type="component" value="Unassembled WGS sequence"/>
</dbReference>
<name>A0A1M4YUA8_9FIRM</name>
<gene>
    <name evidence="2" type="ORF">SAMN02745784_02775</name>
</gene>
<dbReference type="RefSeq" id="WP_072977346.1">
    <property type="nucleotide sequence ID" value="NZ_FQTY01000019.1"/>
</dbReference>
<dbReference type="SUPFAM" id="SSF53098">
    <property type="entry name" value="Ribonuclease H-like"/>
    <property type="match status" value="1"/>
</dbReference>
<dbReference type="STRING" id="1123404.SAMN02745784_02775"/>
<accession>A0A1M4YUA8</accession>
<protein>
    <submittedName>
        <fullName evidence="2">Integrase core domain-containing protein</fullName>
    </submittedName>
</protein>
<dbReference type="InterPro" id="IPR012337">
    <property type="entry name" value="RNaseH-like_sf"/>
</dbReference>
<dbReference type="EMBL" id="FQTY01000019">
    <property type="protein sequence ID" value="SHF09341.1"/>
    <property type="molecule type" value="Genomic_DNA"/>
</dbReference>